<dbReference type="EMBL" id="MPZV01000003">
    <property type="protein sequence ID" value="OOY23787.1"/>
    <property type="molecule type" value="Genomic_DNA"/>
</dbReference>
<sequence>MKRVLMIGVLPLLSACVAELSPEAQLVRQVSIHSVSDCRFLGPVSGSESWGMGTTQDAESALNKLRNKVAALGGNAFVQTNSSTRGDGTVIQGDAYFCR</sequence>
<dbReference type="PROSITE" id="PS51257">
    <property type="entry name" value="PROKAR_LIPOPROTEIN"/>
    <property type="match status" value="1"/>
</dbReference>
<dbReference type="Pfam" id="PF13698">
    <property type="entry name" value="DUF4156"/>
    <property type="match status" value="1"/>
</dbReference>
<dbReference type="InterPro" id="IPR025294">
    <property type="entry name" value="DUF4156"/>
</dbReference>
<reference evidence="1 2" key="1">
    <citation type="submission" date="2016-11" db="EMBL/GenBank/DDBJ databases">
        <title>A multilocus sequence analysis scheme for characterization of bacteria in the genus Thioclava.</title>
        <authorList>
            <person name="Liu Y."/>
            <person name="Shao Z."/>
        </authorList>
    </citation>
    <scope>NUCLEOTIDE SEQUENCE [LARGE SCALE GENOMIC DNA]</scope>
    <source>
        <strain evidence="1 2">TAW-CT134</strain>
    </source>
</reference>
<dbReference type="RefSeq" id="WP_078605732.1">
    <property type="nucleotide sequence ID" value="NZ_MPZV01000003.1"/>
</dbReference>
<keyword evidence="2" id="KW-1185">Reference proteome</keyword>
<comment type="caution">
    <text evidence="1">The sequence shown here is derived from an EMBL/GenBank/DDBJ whole genome shotgun (WGS) entry which is preliminary data.</text>
</comment>
<proteinExistence type="predicted"/>
<evidence type="ECO:0000313" key="2">
    <source>
        <dbReference type="Proteomes" id="UP000190787"/>
    </source>
</evidence>
<evidence type="ECO:0008006" key="3">
    <source>
        <dbReference type="Google" id="ProtNLM"/>
    </source>
</evidence>
<organism evidence="1 2">
    <name type="scientific">Thioclava sediminum</name>
    <dbReference type="NCBI Taxonomy" id="1915319"/>
    <lineage>
        <taxon>Bacteria</taxon>
        <taxon>Pseudomonadati</taxon>
        <taxon>Pseudomonadota</taxon>
        <taxon>Alphaproteobacteria</taxon>
        <taxon>Rhodobacterales</taxon>
        <taxon>Paracoccaceae</taxon>
        <taxon>Thioclava</taxon>
    </lineage>
</organism>
<evidence type="ECO:0000313" key="1">
    <source>
        <dbReference type="EMBL" id="OOY23787.1"/>
    </source>
</evidence>
<gene>
    <name evidence="1" type="ORF">BMI91_15165</name>
</gene>
<dbReference type="Proteomes" id="UP000190787">
    <property type="component" value="Unassembled WGS sequence"/>
</dbReference>
<name>A0ABX3MVR2_9RHOB</name>
<protein>
    <recommendedName>
        <fullName evidence="3">DUF4156 domain-containing protein</fullName>
    </recommendedName>
</protein>
<accession>A0ABX3MVR2</accession>